<keyword evidence="3" id="KW-1185">Reference proteome</keyword>
<dbReference type="OrthoDB" id="5295305at2"/>
<dbReference type="EMBL" id="FRXO01000001">
    <property type="protein sequence ID" value="SHO61794.1"/>
    <property type="molecule type" value="Genomic_DNA"/>
</dbReference>
<dbReference type="PANTHER" id="PTHR43441">
    <property type="entry name" value="RIBOSOMAL-PROTEIN-SERINE ACETYLTRANSFERASE"/>
    <property type="match status" value="1"/>
</dbReference>
<dbReference type="GO" id="GO:1990189">
    <property type="term" value="F:protein N-terminal-serine acetyltransferase activity"/>
    <property type="evidence" value="ECO:0007669"/>
    <property type="project" value="TreeGrafter"/>
</dbReference>
<organism evidence="2 3">
    <name type="scientific">Pseudoxanthobacter soli DSM 19599</name>
    <dbReference type="NCBI Taxonomy" id="1123029"/>
    <lineage>
        <taxon>Bacteria</taxon>
        <taxon>Pseudomonadati</taxon>
        <taxon>Pseudomonadota</taxon>
        <taxon>Alphaproteobacteria</taxon>
        <taxon>Hyphomicrobiales</taxon>
        <taxon>Segnochrobactraceae</taxon>
        <taxon>Pseudoxanthobacter</taxon>
    </lineage>
</organism>
<dbReference type="Proteomes" id="UP000186406">
    <property type="component" value="Unassembled WGS sequence"/>
</dbReference>
<dbReference type="AlphaFoldDB" id="A0A1M7ZA92"/>
<keyword evidence="2" id="KW-0808">Transferase</keyword>
<feature type="domain" description="N-acetyltransferase" evidence="1">
    <location>
        <begin position="58"/>
        <end position="216"/>
    </location>
</feature>
<proteinExistence type="predicted"/>
<dbReference type="InterPro" id="IPR051908">
    <property type="entry name" value="Ribosomal_N-acetyltransferase"/>
</dbReference>
<dbReference type="FunFam" id="3.40.630.30:FF:000047">
    <property type="entry name" value="Acetyltransferase, GNAT family"/>
    <property type="match status" value="1"/>
</dbReference>
<dbReference type="InterPro" id="IPR000182">
    <property type="entry name" value="GNAT_dom"/>
</dbReference>
<gene>
    <name evidence="2" type="ORF">SAMN02745172_00898</name>
</gene>
<dbReference type="PROSITE" id="PS51186">
    <property type="entry name" value="GNAT"/>
    <property type="match status" value="1"/>
</dbReference>
<evidence type="ECO:0000313" key="2">
    <source>
        <dbReference type="EMBL" id="SHO61794.1"/>
    </source>
</evidence>
<name>A0A1M7ZA92_9HYPH</name>
<dbReference type="Pfam" id="PF13302">
    <property type="entry name" value="Acetyltransf_3"/>
    <property type="match status" value="1"/>
</dbReference>
<dbReference type="InterPro" id="IPR016181">
    <property type="entry name" value="Acyl_CoA_acyltransferase"/>
</dbReference>
<dbReference type="PANTHER" id="PTHR43441:SF2">
    <property type="entry name" value="FAMILY ACETYLTRANSFERASE, PUTATIVE (AFU_ORTHOLOGUE AFUA_7G00850)-RELATED"/>
    <property type="match status" value="1"/>
</dbReference>
<dbReference type="Gene3D" id="3.40.630.30">
    <property type="match status" value="1"/>
</dbReference>
<evidence type="ECO:0000259" key="1">
    <source>
        <dbReference type="PROSITE" id="PS51186"/>
    </source>
</evidence>
<protein>
    <submittedName>
        <fullName evidence="2">Protein N-acetyltransferase, RimJ/RimL family</fullName>
    </submittedName>
</protein>
<dbReference type="STRING" id="1123029.SAMN02745172_00898"/>
<dbReference type="SUPFAM" id="SSF55729">
    <property type="entry name" value="Acyl-CoA N-acyltransferases (Nat)"/>
    <property type="match status" value="1"/>
</dbReference>
<evidence type="ECO:0000313" key="3">
    <source>
        <dbReference type="Proteomes" id="UP000186406"/>
    </source>
</evidence>
<sequence length="260" mass="28640">METGRGQSDVPQGKAETAVVCDPPPAAWNAFGQPIGVAVPGWVTRPRPPRTAVAGRVVSLEPLDPARHGDSFFANQSLDLSGHNWTYLFTDQPADRSAFDQWLAAASTSEDPQFHAVVDNASGETVGVLSLMRIDPANGVIEVGSINFTPRLQRTVGATEAIFLLMRRVFDELGYRRFEWKCDHLNAPSRAAAARFGFRFEGIFRQALVYKGRSRDTAWFSILDGEWPPLKAGFEAWLDPANFDAAGHQRRPLGSFMPPE</sequence>
<reference evidence="2 3" key="1">
    <citation type="submission" date="2016-12" db="EMBL/GenBank/DDBJ databases">
        <authorList>
            <person name="Song W.-J."/>
            <person name="Kurnit D.M."/>
        </authorList>
    </citation>
    <scope>NUCLEOTIDE SEQUENCE [LARGE SCALE GENOMIC DNA]</scope>
    <source>
        <strain evidence="2 3">DSM 19599</strain>
    </source>
</reference>
<accession>A0A1M7ZA92</accession>
<dbReference type="GO" id="GO:0008999">
    <property type="term" value="F:protein-N-terminal-alanine acetyltransferase activity"/>
    <property type="evidence" value="ECO:0007669"/>
    <property type="project" value="TreeGrafter"/>
</dbReference>